<evidence type="ECO:0000313" key="2">
    <source>
        <dbReference type="Proteomes" id="UP000008851"/>
    </source>
</evidence>
<dbReference type="KEGG" id="xor:XOC_0505"/>
<organism evidence="1 2">
    <name type="scientific">Xanthomonas oryzae pv. oryzicola (strain BLS256)</name>
    <dbReference type="NCBI Taxonomy" id="383407"/>
    <lineage>
        <taxon>Bacteria</taxon>
        <taxon>Pseudomonadati</taxon>
        <taxon>Pseudomonadota</taxon>
        <taxon>Gammaproteobacteria</taxon>
        <taxon>Lysobacterales</taxon>
        <taxon>Lysobacteraceae</taxon>
        <taxon>Xanthomonas</taxon>
    </lineage>
</organism>
<dbReference type="AlphaFoldDB" id="G7T9R3"/>
<reference evidence="1 2" key="1">
    <citation type="journal article" date="2011" name="J. Bacteriol.">
        <title>Two new complete genome sequences offer insight into host and tissue specificity of plant pathogenic Xanthomonas spp.</title>
        <authorList>
            <person name="Bogdanove A.J."/>
            <person name="Koebnik R."/>
            <person name="Lu H."/>
            <person name="Furutani A."/>
            <person name="Angiuoli S.V."/>
            <person name="Patil P.B."/>
            <person name="Van Sluys M.A."/>
            <person name="Ryan R.P."/>
            <person name="Meyer D.F."/>
            <person name="Han S.W."/>
            <person name="Aparna G."/>
            <person name="Rajaram M."/>
            <person name="Delcher A.L."/>
            <person name="Phillippy A.M."/>
            <person name="Puiu D."/>
            <person name="Schatz M.C."/>
            <person name="Shumway M."/>
            <person name="Sommer D.D."/>
            <person name="Trapnell C."/>
            <person name="Benahmed F."/>
            <person name="Dimitrov G."/>
            <person name="Madupu R."/>
            <person name="Radune D."/>
            <person name="Sullivan S."/>
            <person name="Jha G."/>
            <person name="Ishihara H."/>
            <person name="Lee S.W."/>
            <person name="Pandey A."/>
            <person name="Sharma V."/>
            <person name="Sriariyanun M."/>
            <person name="Szurek B."/>
            <person name="Vera-Cruz C.M."/>
            <person name="Dorman K.S."/>
            <person name="Ronald P.C."/>
            <person name="Verdier V."/>
            <person name="Dow J.M."/>
            <person name="Sonti R.V."/>
            <person name="Tsuge S."/>
            <person name="Brendel V.P."/>
            <person name="Rabinowicz P.D."/>
            <person name="Leach J.E."/>
            <person name="White F.F."/>
            <person name="Salzberg S.L."/>
        </authorList>
    </citation>
    <scope>NUCLEOTIDE SEQUENCE [LARGE SCALE GENOMIC DNA]</scope>
    <source>
        <strain evidence="1 2">BLS256</strain>
    </source>
</reference>
<sequence>MRGSASSHAGTAAHGAQWYARYENPELLRLISNVPELDPWKPSVP</sequence>
<dbReference type="EMBL" id="CP003057">
    <property type="protein sequence ID" value="AEQ94722.1"/>
    <property type="molecule type" value="Genomic_DNA"/>
</dbReference>
<dbReference type="Proteomes" id="UP000008851">
    <property type="component" value="Chromosome"/>
</dbReference>
<gene>
    <name evidence="1" type="ORF">XOC_0505</name>
</gene>
<dbReference type="HOGENOM" id="CLU_3206997_0_0_6"/>
<protein>
    <submittedName>
        <fullName evidence="1">Uncharacterized protein</fullName>
    </submittedName>
</protein>
<proteinExistence type="predicted"/>
<name>G7T9R3_XANOB</name>
<accession>G7T9R3</accession>
<evidence type="ECO:0000313" key="1">
    <source>
        <dbReference type="EMBL" id="AEQ94722.1"/>
    </source>
</evidence>